<dbReference type="Pfam" id="PF02810">
    <property type="entry name" value="SEC-C"/>
    <property type="match status" value="1"/>
</dbReference>
<evidence type="ECO:0000313" key="4">
    <source>
        <dbReference type="Proteomes" id="UP001150001"/>
    </source>
</evidence>
<name>A0A178JGC4_9VIBR</name>
<dbReference type="OrthoDB" id="570299at2"/>
<dbReference type="Proteomes" id="UP001150001">
    <property type="component" value="Unassembled WGS sequence"/>
</dbReference>
<dbReference type="Proteomes" id="UP000094761">
    <property type="component" value="Unassembled WGS sequence"/>
</dbReference>
<dbReference type="Gene3D" id="3.10.450.50">
    <property type="match status" value="1"/>
</dbReference>
<dbReference type="PANTHER" id="PTHR33747">
    <property type="entry name" value="UPF0225 PROTEIN SCO1677"/>
    <property type="match status" value="1"/>
</dbReference>
<comment type="caution">
    <text evidence="2">The sequence shown here is derived from an EMBL/GenBank/DDBJ whole genome shotgun (WGS) entry which is preliminary data.</text>
</comment>
<sequence>MKYQLLALEGSITEESPLFIEGLTLAANMATKPLAPETWLPSVFAEQADKARAAVETHINQQYSYLKRNEYSLLALLGESSQREQLADFAEGFMTLWPTVEEQWVEVNLGDGTLRMLQALLTTLMLAIDEQQTHEQMKASGIETPPTLEEMSPQIDLMISEVAQAADEAMTGAKSQSVNPYKDISRNDTCPCGSGKKFKQCCGC</sequence>
<evidence type="ECO:0000313" key="2">
    <source>
        <dbReference type="EMBL" id="OAN00942.1"/>
    </source>
</evidence>
<dbReference type="EMBL" id="LUAX01000001">
    <property type="protein sequence ID" value="OAN00942.1"/>
    <property type="molecule type" value="Genomic_DNA"/>
</dbReference>
<dbReference type="InterPro" id="IPR004027">
    <property type="entry name" value="SEC_C_motif"/>
</dbReference>
<protein>
    <submittedName>
        <fullName evidence="2">Prepilin peptidase</fullName>
    </submittedName>
    <submittedName>
        <fullName evidence="1">YecA family protein</fullName>
    </submittedName>
</protein>
<dbReference type="PANTHER" id="PTHR33747:SF1">
    <property type="entry name" value="ADENYLATE CYCLASE-ASSOCIATED CAP C-TERMINAL DOMAIN-CONTAINING PROTEIN"/>
    <property type="match status" value="1"/>
</dbReference>
<dbReference type="GeneID" id="78075505"/>
<proteinExistence type="predicted"/>
<keyword evidence="4" id="KW-1185">Reference proteome</keyword>
<dbReference type="AlphaFoldDB" id="A0A178JGC4"/>
<reference evidence="2 3" key="1">
    <citation type="submission" date="2016-03" db="EMBL/GenBank/DDBJ databases">
        <title>Draft genome sequence of the Vibrio tubiashii subs. europaeus.</title>
        <authorList>
            <person name="Spinard E."/>
            <person name="Dubert J."/>
            <person name="Nelson D.R."/>
            <person name="Barja J.L."/>
        </authorList>
    </citation>
    <scope>NUCLEOTIDE SEQUENCE [LARGE SCALE GENOMIC DNA]</scope>
    <source>
        <strain evidence="3">PP-638</strain>
        <strain evidence="2">PP2-638</strain>
    </source>
</reference>
<organism evidence="2 3">
    <name type="scientific">Vibrio europaeus</name>
    <dbReference type="NCBI Taxonomy" id="300876"/>
    <lineage>
        <taxon>Bacteria</taxon>
        <taxon>Pseudomonadati</taxon>
        <taxon>Pseudomonadota</taxon>
        <taxon>Gammaproteobacteria</taxon>
        <taxon>Vibrionales</taxon>
        <taxon>Vibrionaceae</taxon>
        <taxon>Vibrio</taxon>
        <taxon>Vibrio oreintalis group</taxon>
    </lineage>
</organism>
<dbReference type="EMBL" id="JAPFIT010000018">
    <property type="protein sequence ID" value="MDC5741337.1"/>
    <property type="molecule type" value="Genomic_DNA"/>
</dbReference>
<gene>
    <name evidence="2" type="ORF">AZ468_07380</name>
    <name evidence="1" type="ORF">OPW20_14800</name>
</gene>
<evidence type="ECO:0000313" key="3">
    <source>
        <dbReference type="Proteomes" id="UP000094761"/>
    </source>
</evidence>
<evidence type="ECO:0000313" key="1">
    <source>
        <dbReference type="EMBL" id="MDC5741337.1"/>
    </source>
</evidence>
<dbReference type="RefSeq" id="WP_069666819.1">
    <property type="nucleotide sequence ID" value="NZ_JAPFIM010000026.1"/>
</dbReference>
<dbReference type="SUPFAM" id="SSF103642">
    <property type="entry name" value="Sec-C motif"/>
    <property type="match status" value="1"/>
</dbReference>
<accession>A0A178JGC4</accession>
<reference evidence="1" key="2">
    <citation type="submission" date="2022-11" db="EMBL/GenBank/DDBJ databases">
        <title>Role of the vibriolysin VemA secreted by the emergent pathogen Vibrio europaeus in the colonization of Manila clam mucus.</title>
        <authorList>
            <person name="Martinez C."/>
            <person name="Rodriguez S."/>
            <person name="Vences A."/>
            <person name="Barja J.L."/>
            <person name="Toranzo A.E."/>
            <person name="Dubert J."/>
        </authorList>
    </citation>
    <scope>NUCLEOTIDE SEQUENCE</scope>
    <source>
        <strain evidence="1">3454</strain>
    </source>
</reference>